<keyword evidence="6 7" id="KW-0472">Membrane</keyword>
<reference evidence="9" key="2">
    <citation type="submission" date="2023-01" db="EMBL/GenBank/DDBJ databases">
        <title>Draft genome sequence of Maritalea porphyrae strain NBRC 107169.</title>
        <authorList>
            <person name="Sun Q."/>
            <person name="Mori K."/>
        </authorList>
    </citation>
    <scope>NUCLEOTIDE SEQUENCE</scope>
    <source>
        <strain evidence="9">NBRC 107169</strain>
    </source>
</reference>
<feature type="transmembrane region" description="Helical" evidence="7">
    <location>
        <begin position="421"/>
        <end position="443"/>
    </location>
</feature>
<keyword evidence="7" id="KW-0813">Transport</keyword>
<protein>
    <recommendedName>
        <fullName evidence="7">TRAP transporter large permease protein</fullName>
    </recommendedName>
</protein>
<comment type="subcellular location">
    <subcellularLocation>
        <location evidence="1 7">Cell inner membrane</location>
        <topology evidence="1 7">Multi-pass membrane protein</topology>
    </subcellularLocation>
</comment>
<feature type="transmembrane region" description="Helical" evidence="7">
    <location>
        <begin position="360"/>
        <end position="380"/>
    </location>
</feature>
<evidence type="ECO:0000256" key="6">
    <source>
        <dbReference type="ARBA" id="ARBA00023136"/>
    </source>
</evidence>
<feature type="transmembrane region" description="Helical" evidence="7">
    <location>
        <begin position="75"/>
        <end position="94"/>
    </location>
</feature>
<evidence type="ECO:0000256" key="1">
    <source>
        <dbReference type="ARBA" id="ARBA00004429"/>
    </source>
</evidence>
<keyword evidence="10" id="KW-1185">Reference proteome</keyword>
<feature type="transmembrane region" description="Helical" evidence="7">
    <location>
        <begin position="303"/>
        <end position="320"/>
    </location>
</feature>
<evidence type="ECO:0000259" key="8">
    <source>
        <dbReference type="Pfam" id="PF06808"/>
    </source>
</evidence>
<feature type="transmembrane region" description="Helical" evidence="7">
    <location>
        <begin position="194"/>
        <end position="217"/>
    </location>
</feature>
<feature type="transmembrane region" description="Helical" evidence="7">
    <location>
        <begin position="387"/>
        <end position="409"/>
    </location>
</feature>
<keyword evidence="4 7" id="KW-0812">Transmembrane</keyword>
<evidence type="ECO:0000256" key="7">
    <source>
        <dbReference type="RuleBase" id="RU369079"/>
    </source>
</evidence>
<evidence type="ECO:0000256" key="2">
    <source>
        <dbReference type="ARBA" id="ARBA00022475"/>
    </source>
</evidence>
<dbReference type="InterPro" id="IPR010656">
    <property type="entry name" value="DctM"/>
</dbReference>
<comment type="function">
    <text evidence="7">Part of the tripartite ATP-independent periplasmic (TRAP) transport system.</text>
</comment>
<dbReference type="PANTHER" id="PTHR33362">
    <property type="entry name" value="SIALIC ACID TRAP TRANSPORTER PERMEASE PROTEIN SIAT-RELATED"/>
    <property type="match status" value="1"/>
</dbReference>
<gene>
    <name evidence="9" type="ORF">GCM10007879_06560</name>
</gene>
<feature type="transmembrane region" description="Helical" evidence="7">
    <location>
        <begin position="159"/>
        <end position="182"/>
    </location>
</feature>
<dbReference type="InterPro" id="IPR004681">
    <property type="entry name" value="TRAP_DctM"/>
</dbReference>
<dbReference type="PANTHER" id="PTHR33362:SF7">
    <property type="entry name" value="SLL1103 PROTEIN"/>
    <property type="match status" value="1"/>
</dbReference>
<evidence type="ECO:0000256" key="4">
    <source>
        <dbReference type="ARBA" id="ARBA00022692"/>
    </source>
</evidence>
<feature type="domain" description="TRAP C4-dicarboxylate transport system permease DctM subunit" evidence="8">
    <location>
        <begin position="14"/>
        <end position="444"/>
    </location>
</feature>
<proteinExistence type="inferred from homology"/>
<keyword evidence="3 7" id="KW-0997">Cell inner membrane</keyword>
<reference evidence="9" key="1">
    <citation type="journal article" date="2014" name="Int. J. Syst. Evol. Microbiol.">
        <title>Complete genome of a new Firmicutes species belonging to the dominant human colonic microbiota ('Ruminococcus bicirculans') reveals two chromosomes and a selective capacity to utilize plant glucans.</title>
        <authorList>
            <consortium name="NISC Comparative Sequencing Program"/>
            <person name="Wegmann U."/>
            <person name="Louis P."/>
            <person name="Goesmann A."/>
            <person name="Henrissat B."/>
            <person name="Duncan S.H."/>
            <person name="Flint H.J."/>
        </authorList>
    </citation>
    <scope>NUCLEOTIDE SEQUENCE</scope>
    <source>
        <strain evidence="9">NBRC 107169</strain>
    </source>
</reference>
<dbReference type="EMBL" id="BSNI01000001">
    <property type="protein sequence ID" value="GLQ16407.1"/>
    <property type="molecule type" value="Genomic_DNA"/>
</dbReference>
<keyword evidence="2" id="KW-1003">Cell membrane</keyword>
<accession>A0ABQ5UMN1</accession>
<dbReference type="Proteomes" id="UP001161405">
    <property type="component" value="Unassembled WGS sequence"/>
</dbReference>
<feature type="transmembrane region" description="Helical" evidence="7">
    <location>
        <begin position="115"/>
        <end position="147"/>
    </location>
</feature>
<organism evidence="9 10">
    <name type="scientific">Maritalea porphyrae</name>
    <dbReference type="NCBI Taxonomy" id="880732"/>
    <lineage>
        <taxon>Bacteria</taxon>
        <taxon>Pseudomonadati</taxon>
        <taxon>Pseudomonadota</taxon>
        <taxon>Alphaproteobacteria</taxon>
        <taxon>Hyphomicrobiales</taxon>
        <taxon>Devosiaceae</taxon>
        <taxon>Maritalea</taxon>
    </lineage>
</organism>
<name>A0ABQ5UMN1_9HYPH</name>
<feature type="transmembrane region" description="Helical" evidence="7">
    <location>
        <begin position="237"/>
        <end position="260"/>
    </location>
</feature>
<dbReference type="Pfam" id="PF06808">
    <property type="entry name" value="DctM"/>
    <property type="match status" value="1"/>
</dbReference>
<dbReference type="NCBIfam" id="TIGR00786">
    <property type="entry name" value="dctM"/>
    <property type="match status" value="1"/>
</dbReference>
<evidence type="ECO:0000256" key="3">
    <source>
        <dbReference type="ARBA" id="ARBA00022519"/>
    </source>
</evidence>
<feature type="transmembrane region" description="Helical" evidence="7">
    <location>
        <begin position="272"/>
        <end position="291"/>
    </location>
</feature>
<keyword evidence="5 7" id="KW-1133">Transmembrane helix</keyword>
<comment type="subunit">
    <text evidence="7">The complex comprises the extracytoplasmic solute receptor protein and the two transmembrane proteins.</text>
</comment>
<feature type="transmembrane region" description="Helical" evidence="7">
    <location>
        <begin position="12"/>
        <end position="45"/>
    </location>
</feature>
<evidence type="ECO:0000256" key="5">
    <source>
        <dbReference type="ARBA" id="ARBA00022989"/>
    </source>
</evidence>
<sequence length="457" mass="48732">MIMEFNEILCISMFAAFIALLFTGFPVAWILGGLAVAFTALGWYLSAYTDLFANSFYSVDWAYSSATVDRIWDVMHNWVLVALPMFVFMGLMLDRSGLASKLLTDFAKLFGRVKGGLAVTIALIGILLAASTGIIGASVVLLSVLGLPVMMQAKYSKSFASGVVCSVGTLGILIPPSIMLVLMADRLAISVGDLFLGALIPGVLLGSIYIIYILVVANFSKDMAPRPDNVEPITGKLVWNVFLAVLPPAGLILAVLGSIFAGIATPTEASGVGAFGALLLAFFSGKLNWQVLKDVCRETTKTTAFIFAIFLGATAFSLVFRGLGGDELIEGALLGLPFGPTGIIITILAFTFLLGFFLDWIEITLIILPLVGPVVAGLGFDLVWFTVLFAVCLQTSFLTPPVGFALFYLKGTAPEGISVKHIYAGVLPFIGLQLLGLVLVFVFKDLVTWLPSIAYSN</sequence>
<evidence type="ECO:0000313" key="9">
    <source>
        <dbReference type="EMBL" id="GLQ16407.1"/>
    </source>
</evidence>
<evidence type="ECO:0000313" key="10">
    <source>
        <dbReference type="Proteomes" id="UP001161405"/>
    </source>
</evidence>
<feature type="transmembrane region" description="Helical" evidence="7">
    <location>
        <begin position="332"/>
        <end position="354"/>
    </location>
</feature>
<comment type="similarity">
    <text evidence="7">Belongs to the TRAP transporter large permease family.</text>
</comment>
<comment type="caution">
    <text evidence="9">The sequence shown here is derived from an EMBL/GenBank/DDBJ whole genome shotgun (WGS) entry which is preliminary data.</text>
</comment>